<dbReference type="Proteomes" id="UP001596298">
    <property type="component" value="Unassembled WGS sequence"/>
</dbReference>
<protein>
    <submittedName>
        <fullName evidence="1">DUF6390 family protein</fullName>
    </submittedName>
</protein>
<comment type="caution">
    <text evidence="1">The sequence shown here is derived from an EMBL/GenBank/DDBJ whole genome shotgun (WGS) entry which is preliminary data.</text>
</comment>
<accession>A0ABW2AKH8</accession>
<reference evidence="2" key="1">
    <citation type="journal article" date="2019" name="Int. J. Syst. Evol. Microbiol.">
        <title>The Global Catalogue of Microorganisms (GCM) 10K type strain sequencing project: providing services to taxonomists for standard genome sequencing and annotation.</title>
        <authorList>
            <consortium name="The Broad Institute Genomics Platform"/>
            <consortium name="The Broad Institute Genome Sequencing Center for Infectious Disease"/>
            <person name="Wu L."/>
            <person name="Ma J."/>
        </authorList>
    </citation>
    <scope>NUCLEOTIDE SEQUENCE [LARGE SCALE GENOMIC DNA]</scope>
    <source>
        <strain evidence="2">CCUG 58127</strain>
    </source>
</reference>
<name>A0ABW2AKH8_9MICO</name>
<dbReference type="EMBL" id="JBHSWH010000001">
    <property type="protein sequence ID" value="MFC6707443.1"/>
    <property type="molecule type" value="Genomic_DNA"/>
</dbReference>
<gene>
    <name evidence="1" type="ORF">ACFQDH_19890</name>
</gene>
<dbReference type="InterPro" id="IPR045660">
    <property type="entry name" value="DUF6390"/>
</dbReference>
<evidence type="ECO:0000313" key="1">
    <source>
        <dbReference type="EMBL" id="MFC6707443.1"/>
    </source>
</evidence>
<keyword evidence="2" id="KW-1185">Reference proteome</keyword>
<proteinExistence type="predicted"/>
<evidence type="ECO:0000313" key="2">
    <source>
        <dbReference type="Proteomes" id="UP001596298"/>
    </source>
</evidence>
<dbReference type="RefSeq" id="WP_382404113.1">
    <property type="nucleotide sequence ID" value="NZ_JBHSWH010000001.1"/>
</dbReference>
<organism evidence="1 2">
    <name type="scientific">Flexivirga alba</name>
    <dbReference type="NCBI Taxonomy" id="702742"/>
    <lineage>
        <taxon>Bacteria</taxon>
        <taxon>Bacillati</taxon>
        <taxon>Actinomycetota</taxon>
        <taxon>Actinomycetes</taxon>
        <taxon>Micrococcales</taxon>
        <taxon>Dermacoccaceae</taxon>
        <taxon>Flexivirga</taxon>
    </lineage>
</organism>
<dbReference type="Pfam" id="PF19927">
    <property type="entry name" value="DUF6390"/>
    <property type="match status" value="1"/>
</dbReference>
<sequence>MTERRPAGEVDASGATLFVRYAFAPNSHGYCGPGDSEGFLGYGLAGRIDSGFRQMAQAFAGAWPYLELIAGATGISDPLDCRVVEAYWVGNRLLDRVGVTNIGNSMEDRFRFRTGIKFSSLAAGVEAGGLPHHSFHVFCIYPWIGLLGEDRRAEHALTVLDRCRIRWGQVVALQGDQVVVESQALSWTGSQLVLGAPAREIVIRAVDGVGMVQDLAEGDWVSMHWEWICDRLTPRELAALRHYTDVHLGLVNGGVEHSGPRLALG</sequence>